<dbReference type="AlphaFoldDB" id="A0A8C1KNY7"/>
<dbReference type="Pfam" id="PF19047">
    <property type="entry name" value="HOOK_N"/>
    <property type="match status" value="1"/>
</dbReference>
<feature type="domain" description="HOOK N-terminal" evidence="9">
    <location>
        <begin position="10"/>
        <end position="120"/>
    </location>
</feature>
<evidence type="ECO:0000256" key="5">
    <source>
        <dbReference type="ARBA" id="ARBA00023054"/>
    </source>
</evidence>
<feature type="coiled-coil region" evidence="7">
    <location>
        <begin position="514"/>
        <end position="592"/>
    </location>
</feature>
<evidence type="ECO:0000256" key="7">
    <source>
        <dbReference type="SAM" id="Coils"/>
    </source>
</evidence>
<dbReference type="SUPFAM" id="SSF116907">
    <property type="entry name" value="Hook domain"/>
    <property type="match status" value="1"/>
</dbReference>
<keyword evidence="4" id="KW-0493">Microtubule</keyword>
<evidence type="ECO:0000256" key="1">
    <source>
        <dbReference type="ARBA" id="ARBA00004245"/>
    </source>
</evidence>
<keyword evidence="6" id="KW-0206">Cytoskeleton</keyword>
<keyword evidence="3" id="KW-0963">Cytoplasm</keyword>
<evidence type="ECO:0000313" key="10">
    <source>
        <dbReference type="Ensembl" id="ENSCCRP00010050182.1"/>
    </source>
</evidence>
<dbReference type="Pfam" id="PF05622">
    <property type="entry name" value="HOOK"/>
    <property type="match status" value="2"/>
</dbReference>
<dbReference type="InterPro" id="IPR043936">
    <property type="entry name" value="HOOK_N"/>
</dbReference>
<dbReference type="GO" id="GO:0030705">
    <property type="term" value="P:cytoskeleton-dependent intracellular transport"/>
    <property type="evidence" value="ECO:0007669"/>
    <property type="project" value="InterPro"/>
</dbReference>
<dbReference type="GO" id="GO:0005874">
    <property type="term" value="C:microtubule"/>
    <property type="evidence" value="ECO:0007669"/>
    <property type="project" value="UniProtKB-KW"/>
</dbReference>
<dbReference type="GO" id="GO:0010256">
    <property type="term" value="P:endomembrane system organization"/>
    <property type="evidence" value="ECO:0007669"/>
    <property type="project" value="UniProtKB-ARBA"/>
</dbReference>
<organism evidence="10 11">
    <name type="scientific">Cyprinus carpio</name>
    <name type="common">Common carp</name>
    <dbReference type="NCBI Taxonomy" id="7962"/>
    <lineage>
        <taxon>Eukaryota</taxon>
        <taxon>Metazoa</taxon>
        <taxon>Chordata</taxon>
        <taxon>Craniata</taxon>
        <taxon>Vertebrata</taxon>
        <taxon>Euteleostomi</taxon>
        <taxon>Actinopterygii</taxon>
        <taxon>Neopterygii</taxon>
        <taxon>Teleostei</taxon>
        <taxon>Ostariophysi</taxon>
        <taxon>Cypriniformes</taxon>
        <taxon>Cyprinidae</taxon>
        <taxon>Cyprininae</taxon>
        <taxon>Cyprinus</taxon>
    </lineage>
</organism>
<dbReference type="FunFam" id="1.10.418.10:FF:000024">
    <property type="entry name" value="Hook homolog 3 (Drosophila)"/>
    <property type="match status" value="1"/>
</dbReference>
<feature type="domain" description="Hook C-terminal" evidence="8">
    <location>
        <begin position="376"/>
        <end position="643"/>
    </location>
</feature>
<evidence type="ECO:0000256" key="4">
    <source>
        <dbReference type="ARBA" id="ARBA00022701"/>
    </source>
</evidence>
<name>A0A8C1KNY7_CYPCA</name>
<proteinExistence type="inferred from homology"/>
<dbReference type="GO" id="GO:0005813">
    <property type="term" value="C:centrosome"/>
    <property type="evidence" value="ECO:0007669"/>
    <property type="project" value="TreeGrafter"/>
</dbReference>
<dbReference type="Proteomes" id="UP000694427">
    <property type="component" value="Unplaced"/>
</dbReference>
<evidence type="ECO:0000259" key="9">
    <source>
        <dbReference type="Pfam" id="PF19047"/>
    </source>
</evidence>
<sequence>GDMDLNKTVLCESLIIWLQTFKTAAPLCLHLFTDPSWFNESWLARIKEDVGDNVRLKMNNLKKILQMIVDYYNEVLAQQITDFPLPDLMRVVEQSDQVELGRLLQLILGCAVKCDRKQGSYLDRTEHPGDVEQQLKKALGDLTEVMAEKEELAQRCQELDMQVTMLQEERNSLLAENDLLTDRASQLDTFDDPSTPSGRKHSQLQLQLEQLQEETFRLEAAKDDYRIHCEELEKQLVELQHRNDELTSLAEESRSLKDELDILRSCSDRAVKLEASVETYRKKLEDLSDLRRQVKVLEEKNMTYMHNTVSLEEELRKANAARAQLETYKRQGQELHRKLSDESRRADNLAFEMKKFQEKYDTLLKEKEVGKYQTGSPSHDNLAAEMLPIEYREKFIRLQHENKMLQLQQEESENERITELQELLEESRRGRSQLDTENRLNRERISELQQQVEDLQKALQTQGAKPEDVSVFEPLGGAVFAHFSSLNEAQDEIMKKKELLEDLQPDATQTSVKMDELVAALKKKDEDMRAMEDRYKMYLEKARDVIRALDPKLNPASAEIQSLKVQLSEKEKKIIALERECEQAKLREYEEKLIVTAWYNKSLNFQKMAIESRLSGRSTSLVPPGQSFLAQQRQVTNARRTMSINVPATSSK</sequence>
<protein>
    <submittedName>
        <fullName evidence="10">Hook microtubule-tethering protein 1</fullName>
    </submittedName>
</protein>
<dbReference type="PANTHER" id="PTHR18947">
    <property type="entry name" value="HOOK PROTEINS"/>
    <property type="match status" value="1"/>
</dbReference>
<dbReference type="InterPro" id="IPR036872">
    <property type="entry name" value="CH_dom_sf"/>
</dbReference>
<accession>A0A8C1KNY7</accession>
<dbReference type="GO" id="GO:0008017">
    <property type="term" value="F:microtubule binding"/>
    <property type="evidence" value="ECO:0007669"/>
    <property type="project" value="InterPro"/>
</dbReference>
<reference evidence="10" key="2">
    <citation type="submission" date="2025-09" db="UniProtKB">
        <authorList>
            <consortium name="Ensembl"/>
        </authorList>
    </citation>
    <scope>IDENTIFICATION</scope>
</reference>
<comment type="similarity">
    <text evidence="2">Belongs to the hook family.</text>
</comment>
<dbReference type="FunFam" id="1.10.287.1490:FF:000091">
    <property type="entry name" value="Uncharacterized protein"/>
    <property type="match status" value="1"/>
</dbReference>
<feature type="coiled-coil region" evidence="7">
    <location>
        <begin position="395"/>
        <end position="465"/>
    </location>
</feature>
<dbReference type="GO" id="GO:0031122">
    <property type="term" value="P:cytoplasmic microtubule organization"/>
    <property type="evidence" value="ECO:0007669"/>
    <property type="project" value="InterPro"/>
</dbReference>
<keyword evidence="11" id="KW-1185">Reference proteome</keyword>
<dbReference type="PANTHER" id="PTHR18947:SF36">
    <property type="entry name" value="PROTEIN HOOK HOMOLOG 1"/>
    <property type="match status" value="1"/>
</dbReference>
<evidence type="ECO:0000256" key="3">
    <source>
        <dbReference type="ARBA" id="ARBA00022490"/>
    </source>
</evidence>
<evidence type="ECO:0000313" key="11">
    <source>
        <dbReference type="Proteomes" id="UP000694427"/>
    </source>
</evidence>
<dbReference type="Gene3D" id="1.10.418.10">
    <property type="entry name" value="Calponin-like domain"/>
    <property type="match status" value="1"/>
</dbReference>
<keyword evidence="5 7" id="KW-0175">Coiled coil</keyword>
<comment type="subcellular location">
    <subcellularLocation>
        <location evidence="1">Cytoplasm</location>
        <location evidence="1">Cytoskeleton</location>
    </subcellularLocation>
</comment>
<dbReference type="GO" id="GO:0051959">
    <property type="term" value="F:dynein light intermediate chain binding"/>
    <property type="evidence" value="ECO:0007669"/>
    <property type="project" value="TreeGrafter"/>
</dbReference>
<dbReference type="InterPro" id="IPR008636">
    <property type="entry name" value="Hook_C"/>
</dbReference>
<feature type="domain" description="Hook C-terminal" evidence="8">
    <location>
        <begin position="154"/>
        <end position="368"/>
    </location>
</feature>
<evidence type="ECO:0000256" key="6">
    <source>
        <dbReference type="ARBA" id="ARBA00023212"/>
    </source>
</evidence>
<evidence type="ECO:0000256" key="2">
    <source>
        <dbReference type="ARBA" id="ARBA00006946"/>
    </source>
</evidence>
<dbReference type="GO" id="GO:0005737">
    <property type="term" value="C:cytoplasm"/>
    <property type="evidence" value="ECO:0007669"/>
    <property type="project" value="TreeGrafter"/>
</dbReference>
<feature type="coiled-coil region" evidence="7">
    <location>
        <begin position="135"/>
        <end position="366"/>
    </location>
</feature>
<reference evidence="10" key="1">
    <citation type="submission" date="2025-08" db="UniProtKB">
        <authorList>
            <consortium name="Ensembl"/>
        </authorList>
    </citation>
    <scope>IDENTIFICATION</scope>
</reference>
<evidence type="ECO:0000259" key="8">
    <source>
        <dbReference type="Pfam" id="PF05622"/>
    </source>
</evidence>
<dbReference type="Ensembl" id="ENSCCRT00010055016.1">
    <property type="protein sequence ID" value="ENSCCRP00010050182.1"/>
    <property type="gene ID" value="ENSCCRG00010021301.1"/>
</dbReference>